<name>A0A4S3J9Q9_9EURO</name>
<keyword evidence="1" id="KW-1133">Transmembrane helix</keyword>
<reference evidence="2 3" key="1">
    <citation type="submission" date="2019-03" db="EMBL/GenBank/DDBJ databases">
        <title>The genome sequence of a newly discovered highly antifungal drug resistant Aspergillus species, Aspergillus tanneri NIH 1004.</title>
        <authorList>
            <person name="Mounaud S."/>
            <person name="Singh I."/>
            <person name="Joardar V."/>
            <person name="Pakala S."/>
            <person name="Pakala S."/>
            <person name="Venepally P."/>
            <person name="Hoover J."/>
            <person name="Nierman W."/>
            <person name="Chung J."/>
            <person name="Losada L."/>
        </authorList>
    </citation>
    <scope>NUCLEOTIDE SEQUENCE [LARGE SCALE GENOMIC DNA]</scope>
    <source>
        <strain evidence="2 3">NIH1004</strain>
    </source>
</reference>
<comment type="caution">
    <text evidence="2">The sequence shown here is derived from an EMBL/GenBank/DDBJ whole genome shotgun (WGS) entry which is preliminary data.</text>
</comment>
<evidence type="ECO:0000256" key="1">
    <source>
        <dbReference type="SAM" id="Phobius"/>
    </source>
</evidence>
<protein>
    <submittedName>
        <fullName evidence="2">Uncharacterized protein</fullName>
    </submittedName>
</protein>
<dbReference type="VEuPathDB" id="FungiDB:EYZ11_008764"/>
<keyword evidence="3" id="KW-1185">Reference proteome</keyword>
<sequence>MPVISTLALLARDCRDDDSCEKPTSTFLKSGVPAIIVGSLVLIAAAVCCYLLYRNKKRDTQEAKADRMWNDLRE</sequence>
<dbReference type="Proteomes" id="UP000308092">
    <property type="component" value="Unassembled WGS sequence"/>
</dbReference>
<organism evidence="2 3">
    <name type="scientific">Aspergillus tanneri</name>
    <dbReference type="NCBI Taxonomy" id="1220188"/>
    <lineage>
        <taxon>Eukaryota</taxon>
        <taxon>Fungi</taxon>
        <taxon>Dikarya</taxon>
        <taxon>Ascomycota</taxon>
        <taxon>Pezizomycotina</taxon>
        <taxon>Eurotiomycetes</taxon>
        <taxon>Eurotiomycetidae</taxon>
        <taxon>Eurotiales</taxon>
        <taxon>Aspergillaceae</taxon>
        <taxon>Aspergillus</taxon>
        <taxon>Aspergillus subgen. Circumdati</taxon>
    </lineage>
</organism>
<gene>
    <name evidence="2" type="ORF">EYZ11_008764</name>
</gene>
<keyword evidence="1" id="KW-0472">Membrane</keyword>
<evidence type="ECO:0000313" key="3">
    <source>
        <dbReference type="Proteomes" id="UP000308092"/>
    </source>
</evidence>
<dbReference type="AlphaFoldDB" id="A0A4S3J9Q9"/>
<evidence type="ECO:0000313" key="2">
    <source>
        <dbReference type="EMBL" id="THC91786.1"/>
    </source>
</evidence>
<feature type="transmembrane region" description="Helical" evidence="1">
    <location>
        <begin position="32"/>
        <end position="53"/>
    </location>
</feature>
<keyword evidence="1" id="KW-0812">Transmembrane</keyword>
<accession>A0A4S3J9Q9</accession>
<proteinExistence type="predicted"/>
<dbReference type="EMBL" id="SOSA01000385">
    <property type="protein sequence ID" value="THC91786.1"/>
    <property type="molecule type" value="Genomic_DNA"/>
</dbReference>